<sequence length="432" mass="48951">MNPFKDAYDCYRELLAAKLKILGGAGFGFWSQTGLGLYEDEEDDIFLEDQRGRFPDSDWVKDHEELREKQKRIQFINGQDLLKKAHLTDDLGWKLPAHLVLRRDFSVTKSPGRLSSVIQSWDEWYAWRGLSKASPVALLMHYPLSIYRILTHTLGVTTVRASKSQKRVPLTVHYIGAEIELNFIPIFSELALLLPNHDIDIVFFGPCVFNIGQEGRKSKHRSSLVSLTAQESGLPIFSYDAPKDSGAGRLRVFLHTATKHWTIGDISTYGFKPDAIIACNAGLFLYEGSEGLVKAAMRHAIPFAVTDYQEFMLESNSAVVSHMTGHHEPQKPVELNPFHRPGQRHYPRDNLAPSLDNGFILVVSESEPKDESLPGQRVAALLVKIYFCHRIILPRRTAWPAALFVVLYMRRSGCNLPQGLTEQFSMFRARTQ</sequence>
<keyword evidence="3" id="KW-1185">Reference proteome</keyword>
<feature type="domain" description="Mitochondrial splicing suppressor 51-like C-terminal" evidence="1">
    <location>
        <begin position="143"/>
        <end position="344"/>
    </location>
</feature>
<name>A0AAD7MTN9_9AGAR</name>
<dbReference type="Proteomes" id="UP001215598">
    <property type="component" value="Unassembled WGS sequence"/>
</dbReference>
<protein>
    <recommendedName>
        <fullName evidence="1">Mitochondrial splicing suppressor 51-like C-terminal domain-containing protein</fullName>
    </recommendedName>
</protein>
<evidence type="ECO:0000259" key="1">
    <source>
        <dbReference type="Pfam" id="PF20179"/>
    </source>
</evidence>
<dbReference type="AlphaFoldDB" id="A0AAD7MTN9"/>
<reference evidence="2" key="1">
    <citation type="submission" date="2023-03" db="EMBL/GenBank/DDBJ databases">
        <title>Massive genome expansion in bonnet fungi (Mycena s.s.) driven by repeated elements and novel gene families across ecological guilds.</title>
        <authorList>
            <consortium name="Lawrence Berkeley National Laboratory"/>
            <person name="Harder C.B."/>
            <person name="Miyauchi S."/>
            <person name="Viragh M."/>
            <person name="Kuo A."/>
            <person name="Thoen E."/>
            <person name="Andreopoulos B."/>
            <person name="Lu D."/>
            <person name="Skrede I."/>
            <person name="Drula E."/>
            <person name="Henrissat B."/>
            <person name="Morin E."/>
            <person name="Kohler A."/>
            <person name="Barry K."/>
            <person name="LaButti K."/>
            <person name="Morin E."/>
            <person name="Salamov A."/>
            <person name="Lipzen A."/>
            <person name="Mereny Z."/>
            <person name="Hegedus B."/>
            <person name="Baldrian P."/>
            <person name="Stursova M."/>
            <person name="Weitz H."/>
            <person name="Taylor A."/>
            <person name="Grigoriev I.V."/>
            <person name="Nagy L.G."/>
            <person name="Martin F."/>
            <person name="Kauserud H."/>
        </authorList>
    </citation>
    <scope>NUCLEOTIDE SEQUENCE</scope>
    <source>
        <strain evidence="2">CBHHK182m</strain>
    </source>
</reference>
<proteinExistence type="predicted"/>
<dbReference type="Pfam" id="PF20179">
    <property type="entry name" value="MSS51_C"/>
    <property type="match status" value="1"/>
</dbReference>
<organism evidence="2 3">
    <name type="scientific">Mycena metata</name>
    <dbReference type="NCBI Taxonomy" id="1033252"/>
    <lineage>
        <taxon>Eukaryota</taxon>
        <taxon>Fungi</taxon>
        <taxon>Dikarya</taxon>
        <taxon>Basidiomycota</taxon>
        <taxon>Agaricomycotina</taxon>
        <taxon>Agaricomycetes</taxon>
        <taxon>Agaricomycetidae</taxon>
        <taxon>Agaricales</taxon>
        <taxon>Marasmiineae</taxon>
        <taxon>Mycenaceae</taxon>
        <taxon>Mycena</taxon>
    </lineage>
</organism>
<gene>
    <name evidence="2" type="ORF">B0H16DRAFT_1893288</name>
</gene>
<dbReference type="PANTHER" id="PTHR47570:SF1">
    <property type="entry name" value="ZINC ION BINDING PROTEIN"/>
    <property type="match status" value="1"/>
</dbReference>
<dbReference type="InterPro" id="IPR046824">
    <property type="entry name" value="Mss51-like_C"/>
</dbReference>
<dbReference type="PANTHER" id="PTHR47570">
    <property type="entry name" value="ZINC ION BINDING PROTEIN"/>
    <property type="match status" value="1"/>
</dbReference>
<evidence type="ECO:0000313" key="3">
    <source>
        <dbReference type="Proteomes" id="UP001215598"/>
    </source>
</evidence>
<accession>A0AAD7MTN9</accession>
<dbReference type="EMBL" id="JARKIB010000151">
    <property type="protein sequence ID" value="KAJ7731620.1"/>
    <property type="molecule type" value="Genomic_DNA"/>
</dbReference>
<evidence type="ECO:0000313" key="2">
    <source>
        <dbReference type="EMBL" id="KAJ7731620.1"/>
    </source>
</evidence>
<comment type="caution">
    <text evidence="2">The sequence shown here is derived from an EMBL/GenBank/DDBJ whole genome shotgun (WGS) entry which is preliminary data.</text>
</comment>